<comment type="caution">
    <text evidence="1">The sequence shown here is derived from an EMBL/GenBank/DDBJ whole genome shotgun (WGS) entry which is preliminary data.</text>
</comment>
<dbReference type="AlphaFoldDB" id="A0A4C2AEP9"/>
<sequence>MSRQAIREWSPAAYGLCNPREVSRAFPASLILTVKPSETLTRRTSGTDKTFAVTSNAMTTGRNIADDDLACPRSTQF</sequence>
<proteinExistence type="predicted"/>
<dbReference type="Proteomes" id="UP000299102">
    <property type="component" value="Unassembled WGS sequence"/>
</dbReference>
<protein>
    <submittedName>
        <fullName evidence="1">Uncharacterized protein</fullName>
    </submittedName>
</protein>
<evidence type="ECO:0000313" key="2">
    <source>
        <dbReference type="Proteomes" id="UP000299102"/>
    </source>
</evidence>
<dbReference type="EMBL" id="BGZK01002935">
    <property type="protein sequence ID" value="GBP97455.1"/>
    <property type="molecule type" value="Genomic_DNA"/>
</dbReference>
<keyword evidence="2" id="KW-1185">Reference proteome</keyword>
<gene>
    <name evidence="1" type="ORF">EVAR_101207_1</name>
</gene>
<evidence type="ECO:0000313" key="1">
    <source>
        <dbReference type="EMBL" id="GBP97455.1"/>
    </source>
</evidence>
<accession>A0A4C2AEP9</accession>
<reference evidence="1 2" key="1">
    <citation type="journal article" date="2019" name="Commun. Biol.">
        <title>The bagworm genome reveals a unique fibroin gene that provides high tensile strength.</title>
        <authorList>
            <person name="Kono N."/>
            <person name="Nakamura H."/>
            <person name="Ohtoshi R."/>
            <person name="Tomita M."/>
            <person name="Numata K."/>
            <person name="Arakawa K."/>
        </authorList>
    </citation>
    <scope>NUCLEOTIDE SEQUENCE [LARGE SCALE GENOMIC DNA]</scope>
</reference>
<name>A0A4C2AEP9_EUMVA</name>
<organism evidence="1 2">
    <name type="scientific">Eumeta variegata</name>
    <name type="common">Bagworm moth</name>
    <name type="synonym">Eumeta japonica</name>
    <dbReference type="NCBI Taxonomy" id="151549"/>
    <lineage>
        <taxon>Eukaryota</taxon>
        <taxon>Metazoa</taxon>
        <taxon>Ecdysozoa</taxon>
        <taxon>Arthropoda</taxon>
        <taxon>Hexapoda</taxon>
        <taxon>Insecta</taxon>
        <taxon>Pterygota</taxon>
        <taxon>Neoptera</taxon>
        <taxon>Endopterygota</taxon>
        <taxon>Lepidoptera</taxon>
        <taxon>Glossata</taxon>
        <taxon>Ditrysia</taxon>
        <taxon>Tineoidea</taxon>
        <taxon>Psychidae</taxon>
        <taxon>Oiketicinae</taxon>
        <taxon>Eumeta</taxon>
    </lineage>
</organism>